<protein>
    <submittedName>
        <fullName evidence="1">13335_t:CDS:1</fullName>
    </submittedName>
</protein>
<evidence type="ECO:0000313" key="2">
    <source>
        <dbReference type="Proteomes" id="UP000789508"/>
    </source>
</evidence>
<feature type="non-terminal residue" evidence="1">
    <location>
        <position position="1"/>
    </location>
</feature>
<comment type="caution">
    <text evidence="1">The sequence shown here is derived from an EMBL/GenBank/DDBJ whole genome shotgun (WGS) entry which is preliminary data.</text>
</comment>
<name>A0A9N9HMS7_9GLOM</name>
<keyword evidence="2" id="KW-1185">Reference proteome</keyword>
<organism evidence="1 2">
    <name type="scientific">Ambispora leptoticha</name>
    <dbReference type="NCBI Taxonomy" id="144679"/>
    <lineage>
        <taxon>Eukaryota</taxon>
        <taxon>Fungi</taxon>
        <taxon>Fungi incertae sedis</taxon>
        <taxon>Mucoromycota</taxon>
        <taxon>Glomeromycotina</taxon>
        <taxon>Glomeromycetes</taxon>
        <taxon>Archaeosporales</taxon>
        <taxon>Ambisporaceae</taxon>
        <taxon>Ambispora</taxon>
    </lineage>
</organism>
<proteinExistence type="predicted"/>
<evidence type="ECO:0000313" key="1">
    <source>
        <dbReference type="EMBL" id="CAG8696123.1"/>
    </source>
</evidence>
<gene>
    <name evidence="1" type="ORF">ALEPTO_LOCUS11395</name>
</gene>
<dbReference type="AlphaFoldDB" id="A0A9N9HMS7"/>
<sequence length="69" mass="7747">KSFGRGQLSPLHKLSECKASIIWQSLVVVANTALRRMNRNQHGLSSSRKLELRMRAGLGLNCLVRKCLD</sequence>
<dbReference type="EMBL" id="CAJVPS010018054">
    <property type="protein sequence ID" value="CAG8696123.1"/>
    <property type="molecule type" value="Genomic_DNA"/>
</dbReference>
<dbReference type="Proteomes" id="UP000789508">
    <property type="component" value="Unassembled WGS sequence"/>
</dbReference>
<reference evidence="1" key="1">
    <citation type="submission" date="2021-06" db="EMBL/GenBank/DDBJ databases">
        <authorList>
            <person name="Kallberg Y."/>
            <person name="Tangrot J."/>
            <person name="Rosling A."/>
        </authorList>
    </citation>
    <scope>NUCLEOTIDE SEQUENCE</scope>
    <source>
        <strain evidence="1">FL130A</strain>
    </source>
</reference>
<accession>A0A9N9HMS7</accession>